<dbReference type="EMBL" id="MN738820">
    <property type="protein sequence ID" value="QHT37791.1"/>
    <property type="molecule type" value="Genomic_DNA"/>
</dbReference>
<dbReference type="SUPFAM" id="SSF52540">
    <property type="entry name" value="P-loop containing nucleoside triphosphate hydrolases"/>
    <property type="match status" value="1"/>
</dbReference>
<dbReference type="PANTHER" id="PTHR36978:SF4">
    <property type="entry name" value="P-LOOP CONTAINING NUCLEOSIDE TRIPHOSPHATE HYDROLASE PROTEIN"/>
    <property type="match status" value="1"/>
</dbReference>
<protein>
    <recommendedName>
        <fullName evidence="2">Sulfotransferase domain-containing protein</fullName>
    </recommendedName>
</protein>
<dbReference type="AlphaFoldDB" id="A0A6C0FAB1"/>
<dbReference type="InterPro" id="IPR040632">
    <property type="entry name" value="Sulfotransfer_4"/>
</dbReference>
<dbReference type="Gene3D" id="3.40.50.300">
    <property type="entry name" value="P-loop containing nucleotide triphosphate hydrolases"/>
    <property type="match status" value="1"/>
</dbReference>
<evidence type="ECO:0000313" key="1">
    <source>
        <dbReference type="EMBL" id="QHT37791.1"/>
    </source>
</evidence>
<reference evidence="1" key="1">
    <citation type="journal article" date="2020" name="Nature">
        <title>Giant virus diversity and host interactions through global metagenomics.</title>
        <authorList>
            <person name="Schulz F."/>
            <person name="Roux S."/>
            <person name="Paez-Espino D."/>
            <person name="Jungbluth S."/>
            <person name="Walsh D.A."/>
            <person name="Denef V.J."/>
            <person name="McMahon K.D."/>
            <person name="Konstantinidis K.T."/>
            <person name="Eloe-Fadrosh E.A."/>
            <person name="Kyrpides N.C."/>
            <person name="Woyke T."/>
        </authorList>
    </citation>
    <scope>NUCLEOTIDE SEQUENCE</scope>
    <source>
        <strain evidence="1">GVMAG-S-ERX556049-19</strain>
    </source>
</reference>
<organism evidence="1">
    <name type="scientific">viral metagenome</name>
    <dbReference type="NCBI Taxonomy" id="1070528"/>
    <lineage>
        <taxon>unclassified sequences</taxon>
        <taxon>metagenomes</taxon>
        <taxon>organismal metagenomes</taxon>
    </lineage>
</organism>
<accession>A0A6C0FAB1</accession>
<dbReference type="InterPro" id="IPR027417">
    <property type="entry name" value="P-loop_NTPase"/>
</dbReference>
<name>A0A6C0FAB1_9ZZZZ</name>
<evidence type="ECO:0008006" key="2">
    <source>
        <dbReference type="Google" id="ProtNLM"/>
    </source>
</evidence>
<dbReference type="PANTHER" id="PTHR36978">
    <property type="entry name" value="P-LOOP CONTAINING NUCLEOTIDE TRIPHOSPHATE HYDROLASE"/>
    <property type="match status" value="1"/>
</dbReference>
<dbReference type="Pfam" id="PF17784">
    <property type="entry name" value="Sulfotransfer_4"/>
    <property type="match status" value="1"/>
</dbReference>
<proteinExistence type="predicted"/>
<sequence length="412" mass="49763">MLESKLNYSLNPCYKNRIITSTEKPQFKLDAYCINLDKKQHNMHFINSEWKDFCNITRFSGLSSATESHVEILKNIYINRKSVKFPIVVMEDDVYRKNDFTKYWNKLLKLNTCDYVTFDAFYLSLKHSDSDLPSYFASLKGHRMMGFTVYYKKFFERFRTINELVLAINRVPIDMNFTNNEKFIKYTPKQQVCCQIVSKFSDTKKKVTSHYLDYYKEAENILKEIDKKIFIIGFNKTGTRSFKEYFIKNSIPVIHWDENRLARAIKFNYDNKRKLLTNYEKYTVFCDMEDIHNMNFAHVTYFKEMDKQYPNSKFILNIRNVENWIKSRNHHEDDNGNYTDYFCKKLNLTKEEVNNKWRKEFYEHNNNVIKYFSDKPNKLLIFHIENENIEKLNDFLPEFQLNADLYNHEGKT</sequence>